<gene>
    <name evidence="2" type="ORF">SAMN04488029_0116</name>
</gene>
<dbReference type="InterPro" id="IPR035986">
    <property type="entry name" value="PKD_dom_sf"/>
</dbReference>
<dbReference type="Gene3D" id="2.60.40.10">
    <property type="entry name" value="Immunoglobulins"/>
    <property type="match status" value="1"/>
</dbReference>
<dbReference type="PANTHER" id="PTHR35580:SF1">
    <property type="entry name" value="PHYTASE-LIKE DOMAIN-CONTAINING PROTEIN"/>
    <property type="match status" value="1"/>
</dbReference>
<dbReference type="EMBL" id="FWYF01000001">
    <property type="protein sequence ID" value="SMD31779.1"/>
    <property type="molecule type" value="Genomic_DNA"/>
</dbReference>
<dbReference type="InterPro" id="IPR026444">
    <property type="entry name" value="Secre_tail"/>
</dbReference>
<evidence type="ECO:0000313" key="3">
    <source>
        <dbReference type="Proteomes" id="UP000192472"/>
    </source>
</evidence>
<dbReference type="STRING" id="692418.SAMN04488029_0116"/>
<dbReference type="SUPFAM" id="SSF101898">
    <property type="entry name" value="NHL repeat"/>
    <property type="match status" value="1"/>
</dbReference>
<protein>
    <submittedName>
        <fullName evidence="2">Por secretion system C-terminal sorting domain-containing protein</fullName>
    </submittedName>
</protein>
<proteinExistence type="predicted"/>
<dbReference type="NCBIfam" id="TIGR04183">
    <property type="entry name" value="Por_Secre_tail"/>
    <property type="match status" value="1"/>
</dbReference>
<dbReference type="SUPFAM" id="SSF49299">
    <property type="entry name" value="PKD domain"/>
    <property type="match status" value="1"/>
</dbReference>
<dbReference type="SMART" id="SM00635">
    <property type="entry name" value="BID_2"/>
    <property type="match status" value="2"/>
</dbReference>
<sequence length="1338" mass="146564">MKNALILLAIALLAQTSYGQKFYWAESAKSHAHTSDIRAIEVMEDGGIVAFGTFNSALHIGDFELEESESGTSFFLAKYDLNGNVEWANKIECDDYLTITHNQVGLAVDDDDNVYISSVYHGKLIFDEETLTNSEATSDFFVAKYAKDGTYQYAWGQGADHAVAVDLAVDELNQVYVAGHYAGDLGFNDPSETTLTSSGSHDAFIAKYDDEGQTVWARSFGDADNYDLSYGVEVSGSSVYWGVNYREGTTSKSYFISVIKLDSDNELLWTHEAGSTDSGVAFFNQAYDLKAYGSDLYVAGYFRGGIQLDGQDEPLTQTEYQALAFKITDNEGSAIYKWATEVGNSNYDYGYAIAKNGNSVYLSRFMNFQSYIEELSDATGVSIESNLSTSKGPNDREYIYDIEAYSSNRIVFGGWFYQNIYYGELGNWTSNDQNLFLCKSNLSVEPDWLASTYGYSMTYAKSVLDDEGNTYVGGSFSGIMKDGEGMIRSKGGTDILVEKYNALGGLVYRKVFGSELDDYLGDLTTYDNELYVTGVFDVYDGSVSMYIEEEELSGDEDKEIFLAKYSESGDLDFAMLAASTEGDLFVQSVGIDQSGNIYLYGDARGGSPKHFGNDVAMSYDEQGFFLAKYNNSGEAQWVQSVNDTDEYKMSVSAQHGIYISGKYTTDDLDFEGTNLIAEGFEDIFFANYDYDGNFQWVVGGGGPSADVINGIASDPTDGSVYLTGYFTNNLTLSGQSVTGTNKELFVVKYDHEGTYQWMKSGGGAQPGDQGKAIALDTAGNVIVVGQYEGDDATFDDYQPGGSGEYEIEALLLLYSATDGELMEGYHWGYPTNYLEGDDKDVFKSIYVDTNNDLSITGQFVGEVSLDTIAVPIYDNYSQFVTKMSLSDCAYVGKVDFEYDGTLHAEETINFSDLTDLGAHTIDAWYWNFGDDETSTDQNPTHSFGSDNEYDISLIITYNESCQLSVNQSIIIEEKINTIPETTNPILDMELDERFASTVVDISEVFSDEDGDSFTYEFSSSNTSVVTLSLSETDLTITEMGVGQATITLKANDGNEGEATDTFVVEVLEVNRIPSVMNPLSDLELDERFASTVVDISEVFSDEDGDSFTYEFSSSNTSVVTLSLSGTDLTITEVGVGQATITLTANDGNEGEATDTFVVEVLDVNRVPSVMNPLSDMVLAHSFVTSTVDISLVFDDADDDDLDITPSSSDESVVTVAIENNQLVITEVSAGDAVVTLTASDNNGGQVADDFLVTVEPYVLGGIGEGYTLRIYPNPTSHIINIEFGNEMTESLQLFDLSGQLIATYRDTTSIDLGNMNSGTYVLQVVIGSQQYFRRIIKN</sequence>
<dbReference type="InterPro" id="IPR000601">
    <property type="entry name" value="PKD_dom"/>
</dbReference>
<dbReference type="SMART" id="SM00089">
    <property type="entry name" value="PKD"/>
    <property type="match status" value="1"/>
</dbReference>
<dbReference type="InterPro" id="IPR003343">
    <property type="entry name" value="Big_2"/>
</dbReference>
<dbReference type="InterPro" id="IPR052918">
    <property type="entry name" value="Motility_Chemotaxis_Reg"/>
</dbReference>
<name>A0A1W2G516_REIFA</name>
<dbReference type="Pfam" id="PF18911">
    <property type="entry name" value="PKD_4"/>
    <property type="match status" value="1"/>
</dbReference>
<dbReference type="CDD" id="cd00146">
    <property type="entry name" value="PKD"/>
    <property type="match status" value="1"/>
</dbReference>
<dbReference type="Pfam" id="PF18962">
    <property type="entry name" value="Por_Secre_tail"/>
    <property type="match status" value="1"/>
</dbReference>
<reference evidence="2 3" key="1">
    <citation type="submission" date="2017-04" db="EMBL/GenBank/DDBJ databases">
        <authorList>
            <person name="Afonso C.L."/>
            <person name="Miller P.J."/>
            <person name="Scott M.A."/>
            <person name="Spackman E."/>
            <person name="Goraichik I."/>
            <person name="Dimitrov K.M."/>
            <person name="Suarez D.L."/>
            <person name="Swayne D.E."/>
        </authorList>
    </citation>
    <scope>NUCLEOTIDE SEQUENCE [LARGE SCALE GENOMIC DNA]</scope>
    <source>
        <strain evidence="2 3">DSM 26133</strain>
    </source>
</reference>
<dbReference type="InterPro" id="IPR022409">
    <property type="entry name" value="PKD/Chitinase_dom"/>
</dbReference>
<evidence type="ECO:0000259" key="1">
    <source>
        <dbReference type="PROSITE" id="PS50093"/>
    </source>
</evidence>
<dbReference type="RefSeq" id="WP_084370479.1">
    <property type="nucleotide sequence ID" value="NZ_FWYF01000001.1"/>
</dbReference>
<dbReference type="InterPro" id="IPR013783">
    <property type="entry name" value="Ig-like_fold"/>
</dbReference>
<dbReference type="SUPFAM" id="SSF49373">
    <property type="entry name" value="Invasin/intimin cell-adhesion fragments"/>
    <property type="match status" value="1"/>
</dbReference>
<dbReference type="PANTHER" id="PTHR35580">
    <property type="entry name" value="CELL SURFACE GLYCOPROTEIN (S-LAYER PROTEIN)-LIKE PROTEIN"/>
    <property type="match status" value="1"/>
</dbReference>
<dbReference type="InterPro" id="IPR008964">
    <property type="entry name" value="Invasin/intimin_cell_adhesion"/>
</dbReference>
<organism evidence="2 3">
    <name type="scientific">Reichenbachiella faecimaris</name>
    <dbReference type="NCBI Taxonomy" id="692418"/>
    <lineage>
        <taxon>Bacteria</taxon>
        <taxon>Pseudomonadati</taxon>
        <taxon>Bacteroidota</taxon>
        <taxon>Cytophagia</taxon>
        <taxon>Cytophagales</taxon>
        <taxon>Reichenbachiellaceae</taxon>
        <taxon>Reichenbachiella</taxon>
    </lineage>
</organism>
<dbReference type="OrthoDB" id="610424at2"/>
<dbReference type="Proteomes" id="UP000192472">
    <property type="component" value="Unassembled WGS sequence"/>
</dbReference>
<dbReference type="PROSITE" id="PS50093">
    <property type="entry name" value="PKD"/>
    <property type="match status" value="1"/>
</dbReference>
<evidence type="ECO:0000313" key="2">
    <source>
        <dbReference type="EMBL" id="SMD31779.1"/>
    </source>
</evidence>
<accession>A0A1W2G516</accession>
<feature type="domain" description="PKD" evidence="1">
    <location>
        <begin position="923"/>
        <end position="978"/>
    </location>
</feature>
<dbReference type="Gene3D" id="2.60.40.1080">
    <property type="match status" value="3"/>
</dbReference>
<keyword evidence="3" id="KW-1185">Reference proteome</keyword>